<feature type="transmembrane region" description="Helical" evidence="1">
    <location>
        <begin position="38"/>
        <end position="58"/>
    </location>
</feature>
<dbReference type="Proteomes" id="UP001442364">
    <property type="component" value="Unassembled WGS sequence"/>
</dbReference>
<keyword evidence="1" id="KW-1133">Transmembrane helix</keyword>
<comment type="caution">
    <text evidence="2">The sequence shown here is derived from an EMBL/GenBank/DDBJ whole genome shotgun (WGS) entry which is preliminary data.</text>
</comment>
<dbReference type="EMBL" id="JBBMER010000005">
    <property type="protein sequence ID" value="MEQ2379930.1"/>
    <property type="molecule type" value="Genomic_DNA"/>
</dbReference>
<keyword evidence="3" id="KW-1185">Reference proteome</keyword>
<sequence>MRDTFIEWLILINIITFVIYALDKYKAVHHLWRIPEKTLIFLAVIGGSPAALLAMYTIRHKTRHIKFTLGVPVILVIQIIVLYILYTRYGIFTG</sequence>
<dbReference type="Pfam" id="PF06961">
    <property type="entry name" value="DUF1294"/>
    <property type="match status" value="1"/>
</dbReference>
<reference evidence="2 3" key="1">
    <citation type="submission" date="2024-03" db="EMBL/GenBank/DDBJ databases">
        <title>Human intestinal bacterial collection.</title>
        <authorList>
            <person name="Pauvert C."/>
            <person name="Hitch T.C.A."/>
            <person name="Clavel T."/>
        </authorList>
    </citation>
    <scope>NUCLEOTIDE SEQUENCE [LARGE SCALE GENOMIC DNA]</scope>
    <source>
        <strain evidence="2 3">CLA-AA-H255</strain>
    </source>
</reference>
<keyword evidence="1" id="KW-0812">Transmembrane</keyword>
<dbReference type="InterPro" id="IPR010718">
    <property type="entry name" value="DUF1294"/>
</dbReference>
<evidence type="ECO:0000256" key="1">
    <source>
        <dbReference type="SAM" id="Phobius"/>
    </source>
</evidence>
<name>A0ABV1BY02_9FIRM</name>
<evidence type="ECO:0000313" key="2">
    <source>
        <dbReference type="EMBL" id="MEQ2379930.1"/>
    </source>
</evidence>
<proteinExistence type="predicted"/>
<protein>
    <submittedName>
        <fullName evidence="2">DUF1294 domain-containing protein</fullName>
    </submittedName>
</protein>
<evidence type="ECO:0000313" key="3">
    <source>
        <dbReference type="Proteomes" id="UP001442364"/>
    </source>
</evidence>
<organism evidence="2 3">
    <name type="scientific">[Lactobacillus] rogosae</name>
    <dbReference type="NCBI Taxonomy" id="706562"/>
    <lineage>
        <taxon>Bacteria</taxon>
        <taxon>Bacillati</taxon>
        <taxon>Bacillota</taxon>
        <taxon>Clostridia</taxon>
        <taxon>Lachnospirales</taxon>
        <taxon>Lachnospiraceae</taxon>
        <taxon>Lachnospira</taxon>
    </lineage>
</organism>
<keyword evidence="1" id="KW-0472">Membrane</keyword>
<feature type="transmembrane region" description="Helical" evidence="1">
    <location>
        <begin position="65"/>
        <end position="86"/>
    </location>
</feature>
<dbReference type="PIRSF" id="PIRSF002599">
    <property type="entry name" value="Cold_shock_A"/>
    <property type="match status" value="1"/>
</dbReference>
<gene>
    <name evidence="2" type="ORF">WMO14_08565</name>
</gene>
<dbReference type="RefSeq" id="WP_090139675.1">
    <property type="nucleotide sequence ID" value="NZ_JBBMER010000005.1"/>
</dbReference>
<feature type="transmembrane region" description="Helical" evidence="1">
    <location>
        <begin position="5"/>
        <end position="22"/>
    </location>
</feature>
<dbReference type="InterPro" id="IPR012156">
    <property type="entry name" value="Cold_shock_CspA"/>
</dbReference>
<accession>A0ABV1BY02</accession>